<evidence type="ECO:0000313" key="1">
    <source>
        <dbReference type="EMBL" id="EEN82544.1"/>
    </source>
</evidence>
<accession>C3JBA2</accession>
<reference evidence="1 2" key="1">
    <citation type="submission" date="2009-04" db="EMBL/GenBank/DDBJ databases">
        <authorList>
            <person name="Sebastian Y."/>
            <person name="Madupu R."/>
            <person name="Durkin A.S."/>
            <person name="Torralba M."/>
            <person name="Methe B."/>
            <person name="Sutton G.G."/>
            <person name="Strausberg R.L."/>
            <person name="Nelson K.E."/>
        </authorList>
    </citation>
    <scope>NUCLEOTIDE SEQUENCE [LARGE SCALE GENOMIC DNA]</scope>
    <source>
        <strain evidence="2">ATCC 35406 / DSM 24491 / JCM 8526 / CCUG 16442 / BCRC 14492 / NCTC 13058 / HG 370</strain>
    </source>
</reference>
<dbReference type="RefSeq" id="WP_004333890.1">
    <property type="nucleotide sequence ID" value="NZ_ACNN01000024.1"/>
</dbReference>
<name>C3JBA2_POREA</name>
<dbReference type="GeneID" id="93364807"/>
<evidence type="ECO:0000313" key="2">
    <source>
        <dbReference type="Proteomes" id="UP000004295"/>
    </source>
</evidence>
<sequence length="685" mass="77100">MSYDRYTYANNRYSVSLYREGASSTAPARRIKLWGESPLVVERDARRTMDARWGTRTELHLVSETHYAYEHIVLDEREWWMEVKTGTTLIFKGRVERGLYEEQYDSIPYECTLTASCGIKRLDDYRLDIDALPRTERQVTSLWEVIKGCLRLTGQSEVEAAGDVAPWLTAAHINAEIYRTDEDGLISSETAGEVLDGILSSLGLVCYHTGSKWRIERVSHLATSTPVVLETSEHYLEGTPSLETEAAMGSIRINLPEERSQNVYRFKPTTLPLPTCPYLEDYFNESMPPLFTLSASKGVAKRATRPSAREQARGMQVRIPYVAKEAVALSIPYNPPLEATGIKIDIELGFEGLEDWDGDLLAVAEIKAGNSREPEFMSARGGVCYTATDKKDPKQFRRLPQTATEVRDNSIIGQLIFCIGQGKEGANTFRSVWSVTPKDKMQYQAYYKTSINDYLRNHLPYAKVSRSELNGGKLAKFGFASDLVYPQTIEIHEQRKRDRGISYKVDLTTLAVYIPLRFYAVRDGLEATEIAPTTVMVGRIYITYEYANKGEYDRFVVADMGKAYLRKGEPIDLTYTTAIKGVALPPSLKGQLTDKDGKPLQDLGGRTVPEWVAASYFATMAKPHDTLSLTTATPTPYPVGTLFRLRNRPHHTYRLMGSRYDARLGTSELTLSDAPSPLDATRYDL</sequence>
<dbReference type="Proteomes" id="UP000004295">
    <property type="component" value="Unassembled WGS sequence"/>
</dbReference>
<dbReference type="AlphaFoldDB" id="C3JBA2"/>
<keyword evidence="2" id="KW-1185">Reference proteome</keyword>
<gene>
    <name evidence="1" type="ORF">POREN0001_1545</name>
</gene>
<protein>
    <submittedName>
        <fullName evidence="1">Uncharacterized protein</fullName>
    </submittedName>
</protein>
<proteinExistence type="predicted"/>
<dbReference type="EMBL" id="ACNN01000024">
    <property type="protein sequence ID" value="EEN82544.1"/>
    <property type="molecule type" value="Genomic_DNA"/>
</dbReference>
<organism evidence="1 2">
    <name type="scientific">Porphyromonas endodontalis (strain ATCC 35406 / DSM 24491 / JCM 8526 / CCUG 16442 / BCRC 14492 / NCTC 13058 / HG 370)</name>
    <name type="common">Bacteroides endodontalis</name>
    <dbReference type="NCBI Taxonomy" id="553175"/>
    <lineage>
        <taxon>Bacteria</taxon>
        <taxon>Pseudomonadati</taxon>
        <taxon>Bacteroidota</taxon>
        <taxon>Bacteroidia</taxon>
        <taxon>Bacteroidales</taxon>
        <taxon>Porphyromonadaceae</taxon>
        <taxon>Porphyromonas</taxon>
    </lineage>
</organism>
<comment type="caution">
    <text evidence="1">The sequence shown here is derived from an EMBL/GenBank/DDBJ whole genome shotgun (WGS) entry which is preliminary data.</text>
</comment>
<dbReference type="STRING" id="553175.POREN0001_1545"/>